<evidence type="ECO:0000256" key="1">
    <source>
        <dbReference type="SAM" id="Phobius"/>
    </source>
</evidence>
<gene>
    <name evidence="2" type="ORF">EXIGLDRAFT_847203</name>
</gene>
<accession>A0A166N4L5</accession>
<feature type="transmembrane region" description="Helical" evidence="1">
    <location>
        <begin position="6"/>
        <end position="35"/>
    </location>
</feature>
<sequence>MVTSSLVSLFGIVEIGMALGMFLSGMIMLQVWSYFRNYSSDRLGLRCLVGLIQFVDILHSVVLFHVVYTYTIFFLMGPEGPATVIWSFKATVILLGINIAIVHSFFLMRVYTLTKSLVLFLISALLAAARLVIHVRQMVTVFTATDLEIKACPRSDVVYLEEGLVWKEYRL</sequence>
<dbReference type="InParanoid" id="A0A166N4L5"/>
<evidence type="ECO:0000313" key="3">
    <source>
        <dbReference type="Proteomes" id="UP000077266"/>
    </source>
</evidence>
<proteinExistence type="predicted"/>
<dbReference type="EMBL" id="KV426776">
    <property type="protein sequence ID" value="KZV78746.1"/>
    <property type="molecule type" value="Genomic_DNA"/>
</dbReference>
<reference evidence="2 3" key="1">
    <citation type="journal article" date="2016" name="Mol. Biol. Evol.">
        <title>Comparative Genomics of Early-Diverging Mushroom-Forming Fungi Provides Insights into the Origins of Lignocellulose Decay Capabilities.</title>
        <authorList>
            <person name="Nagy L.G."/>
            <person name="Riley R."/>
            <person name="Tritt A."/>
            <person name="Adam C."/>
            <person name="Daum C."/>
            <person name="Floudas D."/>
            <person name="Sun H."/>
            <person name="Yadav J.S."/>
            <person name="Pangilinan J."/>
            <person name="Larsson K.H."/>
            <person name="Matsuura K."/>
            <person name="Barry K."/>
            <person name="Labutti K."/>
            <person name="Kuo R."/>
            <person name="Ohm R.A."/>
            <person name="Bhattacharya S.S."/>
            <person name="Shirouzu T."/>
            <person name="Yoshinaga Y."/>
            <person name="Martin F.M."/>
            <person name="Grigoriev I.V."/>
            <person name="Hibbett D.S."/>
        </authorList>
    </citation>
    <scope>NUCLEOTIDE SEQUENCE [LARGE SCALE GENOMIC DNA]</scope>
    <source>
        <strain evidence="2 3">HHB12029</strain>
    </source>
</reference>
<feature type="transmembrane region" description="Helical" evidence="1">
    <location>
        <begin position="85"/>
        <end position="106"/>
    </location>
</feature>
<feature type="transmembrane region" description="Helical" evidence="1">
    <location>
        <begin position="113"/>
        <end position="133"/>
    </location>
</feature>
<organism evidence="2 3">
    <name type="scientific">Exidia glandulosa HHB12029</name>
    <dbReference type="NCBI Taxonomy" id="1314781"/>
    <lineage>
        <taxon>Eukaryota</taxon>
        <taxon>Fungi</taxon>
        <taxon>Dikarya</taxon>
        <taxon>Basidiomycota</taxon>
        <taxon>Agaricomycotina</taxon>
        <taxon>Agaricomycetes</taxon>
        <taxon>Auriculariales</taxon>
        <taxon>Exidiaceae</taxon>
        <taxon>Exidia</taxon>
    </lineage>
</organism>
<keyword evidence="1" id="KW-1133">Transmembrane helix</keyword>
<keyword evidence="1" id="KW-0472">Membrane</keyword>
<dbReference type="AlphaFoldDB" id="A0A166N4L5"/>
<protein>
    <submittedName>
        <fullName evidence="2">Uncharacterized protein</fullName>
    </submittedName>
</protein>
<keyword evidence="1" id="KW-0812">Transmembrane</keyword>
<dbReference type="Proteomes" id="UP000077266">
    <property type="component" value="Unassembled WGS sequence"/>
</dbReference>
<feature type="transmembrane region" description="Helical" evidence="1">
    <location>
        <begin position="47"/>
        <end position="73"/>
    </location>
</feature>
<dbReference type="OrthoDB" id="2535105at2759"/>
<name>A0A166N4L5_EXIGL</name>
<evidence type="ECO:0000313" key="2">
    <source>
        <dbReference type="EMBL" id="KZV78746.1"/>
    </source>
</evidence>
<keyword evidence="3" id="KW-1185">Reference proteome</keyword>